<accession>A0A023X585</accession>
<feature type="transmembrane region" description="Helical" evidence="1">
    <location>
        <begin position="20"/>
        <end position="46"/>
    </location>
</feature>
<dbReference type="AlphaFoldDB" id="A0A023X585"/>
<proteinExistence type="predicted"/>
<gene>
    <name evidence="2" type="ORF">RradSPS_2324</name>
</gene>
<name>A0A023X585_RUBRA</name>
<organism evidence="2 3">
    <name type="scientific">Rubrobacter radiotolerans</name>
    <name type="common">Arthrobacter radiotolerans</name>
    <dbReference type="NCBI Taxonomy" id="42256"/>
    <lineage>
        <taxon>Bacteria</taxon>
        <taxon>Bacillati</taxon>
        <taxon>Actinomycetota</taxon>
        <taxon>Rubrobacteria</taxon>
        <taxon>Rubrobacterales</taxon>
        <taxon>Rubrobacteraceae</taxon>
        <taxon>Rubrobacter</taxon>
    </lineage>
</organism>
<evidence type="ECO:0000313" key="3">
    <source>
        <dbReference type="Proteomes" id="UP000025229"/>
    </source>
</evidence>
<reference evidence="2 3" key="1">
    <citation type="submission" date="2014-03" db="EMBL/GenBank/DDBJ databases">
        <title>Complete genome sequence of the Radio-Resistant Rubrobacter radiotolerans RSPS-4.</title>
        <authorList>
            <person name="Egas C.C."/>
            <person name="Barroso C.C."/>
            <person name="Froufe H.J.C."/>
            <person name="Pacheco J.J."/>
            <person name="Albuquerque L.L."/>
            <person name="da Costa M.M.S."/>
        </authorList>
    </citation>
    <scope>NUCLEOTIDE SEQUENCE [LARGE SCALE GENOMIC DNA]</scope>
    <source>
        <strain evidence="2 3">RSPS-4</strain>
    </source>
</reference>
<keyword evidence="3" id="KW-1185">Reference proteome</keyword>
<dbReference type="HOGENOM" id="CLU_2993959_0_0_11"/>
<dbReference type="Proteomes" id="UP000025229">
    <property type="component" value="Chromosome"/>
</dbReference>
<keyword evidence="1" id="KW-1133">Transmembrane helix</keyword>
<dbReference type="STRING" id="42256.RradSPS_2324"/>
<keyword evidence="1" id="KW-0472">Membrane</keyword>
<evidence type="ECO:0000313" key="2">
    <source>
        <dbReference type="EMBL" id="AHY47607.1"/>
    </source>
</evidence>
<dbReference type="EMBL" id="CP007514">
    <property type="protein sequence ID" value="AHY47607.1"/>
    <property type="molecule type" value="Genomic_DNA"/>
</dbReference>
<sequence length="57" mass="6279">MLVPVLVGAVRRGEVGKALLSYPAFFVLRLLNSAVMFKAIVLELLLGRSFSTYEKGH</sequence>
<keyword evidence="1" id="KW-0812">Transmembrane</keyword>
<evidence type="ECO:0000256" key="1">
    <source>
        <dbReference type="SAM" id="Phobius"/>
    </source>
</evidence>
<protein>
    <submittedName>
        <fullName evidence="2">Uncharacterized protein</fullName>
    </submittedName>
</protein>
<dbReference type="KEGG" id="rrd:RradSPS_2324"/>